<organism evidence="2">
    <name type="scientific">uncultured virus</name>
    <dbReference type="NCBI Taxonomy" id="340016"/>
    <lineage>
        <taxon>Viruses</taxon>
        <taxon>environmental samples</taxon>
    </lineage>
</organism>
<sequence>MNRRPSGRYPNAKRQRVFPYPPVPSSYRYTSGRGGSRPRYQGYYRTQNGKFKKEVKGCDTNLVGTAAVPGTLVAIQSSTNTNANIYLLNGVQQGAGSWNRVGRYIYNKSIKLDLELRLDVQPEQSQSSQLMGNYVRCVLFWDNQPNSSTIPSWDTIFGWTDQVGGEATSIAAPLRYDNMMRFRILKDWKIEPDLLGAFFATKAAVADTQVDNYFVVKSSCYLKLKSLMTNFSGNSNPTTTADISTGALYIAFRAYAGVTQNRWSINPNSVCRLRFTD</sequence>
<dbReference type="InterPro" id="IPR029053">
    <property type="entry name" value="Viral_coat"/>
</dbReference>
<evidence type="ECO:0000256" key="1">
    <source>
        <dbReference type="SAM" id="MobiDB-lite"/>
    </source>
</evidence>
<feature type="region of interest" description="Disordered" evidence="1">
    <location>
        <begin position="1"/>
        <end position="40"/>
    </location>
</feature>
<dbReference type="EMBL" id="KY487963">
    <property type="protein sequence ID" value="AUM61993.1"/>
    <property type="molecule type" value="Genomic_DNA"/>
</dbReference>
<reference evidence="2" key="1">
    <citation type="submission" date="2017-01" db="EMBL/GenBank/DDBJ databases">
        <title>High-throughput sequencing uncovers low homogeneity in the biogeography of single-stranded DNA viruses.</title>
        <authorList>
            <person name="Pearson V.M."/>
            <person name="Rokyta D.R."/>
        </authorList>
    </citation>
    <scope>NUCLEOTIDE SEQUENCE</scope>
</reference>
<feature type="compositionally biased region" description="Basic residues" evidence="1">
    <location>
        <begin position="1"/>
        <end position="16"/>
    </location>
</feature>
<evidence type="ECO:0000313" key="2">
    <source>
        <dbReference type="EMBL" id="AUM61993.1"/>
    </source>
</evidence>
<accession>A0A2K9LSZ3</accession>
<proteinExistence type="predicted"/>
<name>A0A2K9LSZ3_9VIRU</name>
<dbReference type="Gene3D" id="2.60.120.20">
    <property type="match status" value="1"/>
</dbReference>
<protein>
    <submittedName>
        <fullName evidence="2">Capsid</fullName>
    </submittedName>
</protein>
<gene>
    <name evidence="2" type="primary">Cap</name>
</gene>